<dbReference type="SUPFAM" id="SSF100879">
    <property type="entry name" value="Lesion bypass DNA polymerase (Y-family), little finger domain"/>
    <property type="match status" value="1"/>
</dbReference>
<dbReference type="GO" id="GO:0003684">
    <property type="term" value="F:damaged DNA binding"/>
    <property type="evidence" value="ECO:0007669"/>
    <property type="project" value="InterPro"/>
</dbReference>
<proteinExistence type="predicted"/>
<dbReference type="GO" id="GO:0046872">
    <property type="term" value="F:metal ion binding"/>
    <property type="evidence" value="ECO:0007669"/>
    <property type="project" value="UniProtKB-KW"/>
</dbReference>
<evidence type="ECO:0000256" key="11">
    <source>
        <dbReference type="ARBA" id="ARBA00049244"/>
    </source>
</evidence>
<dbReference type="InterPro" id="IPR050116">
    <property type="entry name" value="DNA_polymerase-Y"/>
</dbReference>
<dbReference type="InterPro" id="IPR001126">
    <property type="entry name" value="UmuC"/>
</dbReference>
<evidence type="ECO:0000256" key="8">
    <source>
        <dbReference type="ARBA" id="ARBA00022842"/>
    </source>
</evidence>
<evidence type="ECO:0000313" key="14">
    <source>
        <dbReference type="Proteomes" id="UP000039865"/>
    </source>
</evidence>
<evidence type="ECO:0000256" key="9">
    <source>
        <dbReference type="ARBA" id="ARBA00022932"/>
    </source>
</evidence>
<dbReference type="Proteomes" id="UP000039865">
    <property type="component" value="Unassembled WGS sequence"/>
</dbReference>
<dbReference type="CDD" id="cd03586">
    <property type="entry name" value="PolY_Pol_IV_kappa"/>
    <property type="match status" value="1"/>
</dbReference>
<evidence type="ECO:0000256" key="2">
    <source>
        <dbReference type="ARBA" id="ARBA00016178"/>
    </source>
</evidence>
<sequence>MLLKKRQCMRKKINQMNGIEPCTEENCQECGNQSIKDQAIEQLPPITKNQSKQTLLKKNEFEGLFKHPQLDSPEQERINKIIEQTARTSEYYLKEESKKKECLIRIKRFRNKIQTLSSNTIQWQKTRELVSGLLQRYEKDRYIDRTWIYIDMDMFFAAVEIRDDPSLNDKPVAVFDNKMIMTANYVARKSGVHSGMPKFIGEKLCKDIEFRKANYSKYRQISDEFKGILSQYDQKLESQGLDEVSVDVTEFLQKNNMDHMDGRIFLGEKIRKEIYDSTQLTASCGIACNKLLAKICSGIKKPNGMTYLDFDQEVISNFMRNLPIDKLMGIGKVHQRVLTGLGILTCKDMVDKATEIYVNYNESQFQFFLKSALGVDRNYHEDTIQKSIGVSQTFKPIVDKKDHEDKVKAMAIELYERLLESQLVAKTLTLELKTSKFNIKQRSTTFHQYIQEKNDIVRASEELLNVMWPINEPVRLIGIRGSTNSDEAPQDCGDSRVSLGQDEDVDQIKPEEIGLYFDRARMNSSNRRAIDHFKAKKAKELGIPPTNDETQINPKSKDLQSTNTINLSLDNSNKSIRAKRNGCDITNFLRKKHSSNPQSANKQNNNVEYELDDLLSDFNPDQKQYNYDEEYVEQKQEYKNLRLTEREDIFDYKKRHFQENNQNYCSNQAANEQGIENDTDMYQENERFENYDYNYDKDEYDQYKDDDEYDLFEKGDDEFKSTEEQIFDKYSQGYKRQKLQ</sequence>
<dbReference type="FunFam" id="3.30.1490.100:FF:000004">
    <property type="entry name" value="DNA polymerase IV"/>
    <property type="match status" value="1"/>
</dbReference>
<dbReference type="PROSITE" id="PS50173">
    <property type="entry name" value="UMUC"/>
    <property type="match status" value="1"/>
</dbReference>
<evidence type="ECO:0000256" key="10">
    <source>
        <dbReference type="ARBA" id="ARBA00023204"/>
    </source>
</evidence>
<name>A0A078APK8_STYLE</name>
<feature type="domain" description="UmuC" evidence="12">
    <location>
        <begin position="147"/>
        <end position="331"/>
    </location>
</feature>
<dbReference type="InterPro" id="IPR017961">
    <property type="entry name" value="DNA_pol_Y-fam_little_finger"/>
</dbReference>
<dbReference type="SUPFAM" id="SSF56672">
    <property type="entry name" value="DNA/RNA polymerases"/>
    <property type="match status" value="1"/>
</dbReference>
<dbReference type="Gene3D" id="1.10.150.810">
    <property type="match status" value="2"/>
</dbReference>
<keyword evidence="10" id="KW-0234">DNA repair</keyword>
<dbReference type="GO" id="GO:0005634">
    <property type="term" value="C:nucleus"/>
    <property type="evidence" value="ECO:0007669"/>
    <property type="project" value="TreeGrafter"/>
</dbReference>
<dbReference type="Gene3D" id="3.30.70.270">
    <property type="match status" value="1"/>
</dbReference>
<keyword evidence="14" id="KW-1185">Reference proteome</keyword>
<dbReference type="InterPro" id="IPR043128">
    <property type="entry name" value="Rev_trsase/Diguanyl_cyclase"/>
</dbReference>
<evidence type="ECO:0000256" key="1">
    <source>
        <dbReference type="ARBA" id="ARBA00012417"/>
    </source>
</evidence>
<dbReference type="EC" id="2.7.7.7" evidence="1"/>
<dbReference type="GO" id="GO:0042276">
    <property type="term" value="P:error-prone translesion synthesis"/>
    <property type="evidence" value="ECO:0007669"/>
    <property type="project" value="TreeGrafter"/>
</dbReference>
<keyword evidence="8" id="KW-0460">Magnesium</keyword>
<dbReference type="Gene3D" id="3.40.1170.60">
    <property type="match status" value="1"/>
</dbReference>
<dbReference type="Pfam" id="PF11799">
    <property type="entry name" value="IMS_C"/>
    <property type="match status" value="1"/>
</dbReference>
<accession>A0A078APK8</accession>
<keyword evidence="5" id="KW-0235">DNA replication</keyword>
<keyword evidence="9" id="KW-0239">DNA-directed DNA polymerase</keyword>
<evidence type="ECO:0000259" key="12">
    <source>
        <dbReference type="PROSITE" id="PS50173"/>
    </source>
</evidence>
<keyword evidence="4" id="KW-0548">Nucleotidyltransferase</keyword>
<dbReference type="OrthoDB" id="1747274at2759"/>
<keyword evidence="3" id="KW-0808">Transferase</keyword>
<keyword evidence="6" id="KW-0479">Metal-binding</keyword>
<dbReference type="InterPro" id="IPR036775">
    <property type="entry name" value="DNA_pol_Y-fam_lit_finger_sf"/>
</dbReference>
<dbReference type="OMA" id="WHEEETE"/>
<dbReference type="InterPro" id="IPR022880">
    <property type="entry name" value="DNApol_IV"/>
</dbReference>
<protein>
    <recommendedName>
        <fullName evidence="2">DNA polymerase kappa</fullName>
        <ecNumber evidence="1">2.7.7.7</ecNumber>
    </recommendedName>
</protein>
<dbReference type="EMBL" id="CCKQ01012461">
    <property type="protein sequence ID" value="CDW84079.1"/>
    <property type="molecule type" value="Genomic_DNA"/>
</dbReference>
<organism evidence="13 14">
    <name type="scientific">Stylonychia lemnae</name>
    <name type="common">Ciliate</name>
    <dbReference type="NCBI Taxonomy" id="5949"/>
    <lineage>
        <taxon>Eukaryota</taxon>
        <taxon>Sar</taxon>
        <taxon>Alveolata</taxon>
        <taxon>Ciliophora</taxon>
        <taxon>Intramacronucleata</taxon>
        <taxon>Spirotrichea</taxon>
        <taxon>Stichotrichia</taxon>
        <taxon>Sporadotrichida</taxon>
        <taxon>Oxytrichidae</taxon>
        <taxon>Stylonychinae</taxon>
        <taxon>Stylonychia</taxon>
    </lineage>
</organism>
<dbReference type="PANTHER" id="PTHR11076:SF33">
    <property type="entry name" value="DNA POLYMERASE KAPPA"/>
    <property type="match status" value="1"/>
</dbReference>
<dbReference type="InParanoid" id="A0A078APK8"/>
<evidence type="ECO:0000256" key="4">
    <source>
        <dbReference type="ARBA" id="ARBA00022695"/>
    </source>
</evidence>
<keyword evidence="7" id="KW-0227">DNA damage</keyword>
<evidence type="ECO:0000256" key="3">
    <source>
        <dbReference type="ARBA" id="ARBA00022679"/>
    </source>
</evidence>
<reference evidence="13 14" key="1">
    <citation type="submission" date="2014-06" db="EMBL/GenBank/DDBJ databases">
        <authorList>
            <person name="Swart Estienne"/>
        </authorList>
    </citation>
    <scope>NUCLEOTIDE SEQUENCE [LARGE SCALE GENOMIC DNA]</scope>
    <source>
        <strain evidence="13 14">130c</strain>
    </source>
</reference>
<evidence type="ECO:0000313" key="13">
    <source>
        <dbReference type="EMBL" id="CDW84079.1"/>
    </source>
</evidence>
<dbReference type="GO" id="GO:0006260">
    <property type="term" value="P:DNA replication"/>
    <property type="evidence" value="ECO:0007669"/>
    <property type="project" value="UniProtKB-KW"/>
</dbReference>
<dbReference type="Gene3D" id="3.30.1490.100">
    <property type="entry name" value="DNA polymerase, Y-family, little finger domain"/>
    <property type="match status" value="1"/>
</dbReference>
<comment type="catalytic activity">
    <reaction evidence="11">
        <text>DNA(n) + a 2'-deoxyribonucleoside 5'-triphosphate = DNA(n+1) + diphosphate</text>
        <dbReference type="Rhea" id="RHEA:22508"/>
        <dbReference type="Rhea" id="RHEA-COMP:17339"/>
        <dbReference type="Rhea" id="RHEA-COMP:17340"/>
        <dbReference type="ChEBI" id="CHEBI:33019"/>
        <dbReference type="ChEBI" id="CHEBI:61560"/>
        <dbReference type="ChEBI" id="CHEBI:173112"/>
        <dbReference type="EC" id="2.7.7.7"/>
    </reaction>
</comment>
<dbReference type="GO" id="GO:0003887">
    <property type="term" value="F:DNA-directed DNA polymerase activity"/>
    <property type="evidence" value="ECO:0007669"/>
    <property type="project" value="UniProtKB-KW"/>
</dbReference>
<evidence type="ECO:0000256" key="6">
    <source>
        <dbReference type="ARBA" id="ARBA00022723"/>
    </source>
</evidence>
<dbReference type="Pfam" id="PF00817">
    <property type="entry name" value="IMS"/>
    <property type="match status" value="1"/>
</dbReference>
<dbReference type="InterPro" id="IPR043502">
    <property type="entry name" value="DNA/RNA_pol_sf"/>
</dbReference>
<evidence type="ECO:0000256" key="7">
    <source>
        <dbReference type="ARBA" id="ARBA00022763"/>
    </source>
</evidence>
<dbReference type="PANTHER" id="PTHR11076">
    <property type="entry name" value="DNA REPAIR POLYMERASE UMUC / TRANSFERASE FAMILY MEMBER"/>
    <property type="match status" value="1"/>
</dbReference>
<gene>
    <name evidence="13" type="primary">Contig14621.g15572</name>
    <name evidence="13" type="ORF">STYLEM_13136</name>
</gene>
<dbReference type="GO" id="GO:0006281">
    <property type="term" value="P:DNA repair"/>
    <property type="evidence" value="ECO:0007669"/>
    <property type="project" value="UniProtKB-KW"/>
</dbReference>
<evidence type="ECO:0000256" key="5">
    <source>
        <dbReference type="ARBA" id="ARBA00022705"/>
    </source>
</evidence>
<dbReference type="AlphaFoldDB" id="A0A078APK8"/>